<evidence type="ECO:0000313" key="2">
    <source>
        <dbReference type="Proteomes" id="UP001239782"/>
    </source>
</evidence>
<keyword evidence="2" id="KW-1185">Reference proteome</keyword>
<gene>
    <name evidence="1" type="ORF">Q9312_17145</name>
</gene>
<name>A0AA51RSY5_9GAMM</name>
<dbReference type="EMBL" id="CP133548">
    <property type="protein sequence ID" value="WMS86945.1"/>
    <property type="molecule type" value="Genomic_DNA"/>
</dbReference>
<sequence length="272" mass="29664">MKRSIFRLFQASIITIFGFAANSVFAAYGICLKKEISADGSAWYDANTQAEAVLITDTAFFRFTVSKCPDNPGGLNNIVLTDDLIGLTQSIEDLPHSTTEWPERIFTTQVDGYCDGQGYKENVAQVTALNQYGGEVAPASDNAWAMCEDIPTGGEGCTPGYWKQSQHFDSWAVDTNTTFAEVFGRSIEIRVKRQGKVYEPTLLEALNATGGQVNMAARHATAAYLNAMNSGVMFDITPASVIEAFQSSFDNDNYGVLIENLVNLNEQGCPLN</sequence>
<accession>A0AA51RSY5</accession>
<reference evidence="1 2" key="1">
    <citation type="submission" date="2023-08" db="EMBL/GenBank/DDBJ databases">
        <title>Pleionea litopenaei sp. nov., isolated from stomach of juvenile Litopenaeus vannamei.</title>
        <authorList>
            <person name="Rho A.M."/>
            <person name="Hwang C.Y."/>
        </authorList>
    </citation>
    <scope>NUCLEOTIDE SEQUENCE [LARGE SCALE GENOMIC DNA]</scope>
    <source>
        <strain evidence="1 2">HL-JVS1</strain>
    </source>
</reference>
<dbReference type="KEGG" id="plei:Q9312_17145"/>
<evidence type="ECO:0000313" key="1">
    <source>
        <dbReference type="EMBL" id="WMS86945.1"/>
    </source>
</evidence>
<organism evidence="1 2">
    <name type="scientific">Pleionea litopenaei</name>
    <dbReference type="NCBI Taxonomy" id="3070815"/>
    <lineage>
        <taxon>Bacteria</taxon>
        <taxon>Pseudomonadati</taxon>
        <taxon>Pseudomonadota</taxon>
        <taxon>Gammaproteobacteria</taxon>
        <taxon>Oceanospirillales</taxon>
        <taxon>Pleioneaceae</taxon>
        <taxon>Pleionea</taxon>
    </lineage>
</organism>
<protein>
    <submittedName>
        <fullName evidence="1">Uncharacterized protein</fullName>
    </submittedName>
</protein>
<dbReference type="AlphaFoldDB" id="A0AA51RSY5"/>
<dbReference type="Proteomes" id="UP001239782">
    <property type="component" value="Chromosome"/>
</dbReference>
<dbReference type="RefSeq" id="WP_309202081.1">
    <property type="nucleotide sequence ID" value="NZ_CP133548.1"/>
</dbReference>
<proteinExistence type="predicted"/>